<sequence>MDSPQPRLASSPRSPPLPAAHPLHGQATGAPMGSPPAPMPATAPCSASLSELPPQRDHAQQATGAPPPTETPPPPPAEPSPPLPPYTAEWIFRDYTCRRAALIRALTLDEKKFSRNCRQGGTETLYLYGNSDVIWEVRPTQLLMAPTQRDPRTVGIKLDKCNMRHPKWLGHIAKQCDSWLMQICSFLGANLTTSARQRLSARINSLQTVHESFIDSDAYRRICSQQKMNEEIDDGDEGCGTEPTICGSCGTHYCSNGFWICCDVCDRWFHGKCVKVTSAQADHIRRYECPECRSEKKGHAYDADPMLCALYKRY</sequence>
<accession>A0AAQ3UXG9</accession>
<comment type="function">
    <text evidence="1 12">Histone-binding component that specifically recognizes H3 tails trimethylated on 'Lys-4' (H3K4me3), which mark transcription start sites of virtually all active genes.</text>
</comment>
<gene>
    <name evidence="15" type="ORF">U9M48_043722</name>
</gene>
<reference evidence="15 16" key="1">
    <citation type="submission" date="2024-02" db="EMBL/GenBank/DDBJ databases">
        <title>High-quality chromosome-scale genome assembly of Pensacola bahiagrass (Paspalum notatum Flugge var. saurae).</title>
        <authorList>
            <person name="Vega J.M."/>
            <person name="Podio M."/>
            <person name="Orjuela J."/>
            <person name="Siena L.A."/>
            <person name="Pessino S.C."/>
            <person name="Combes M.C."/>
            <person name="Mariac C."/>
            <person name="Albertini E."/>
            <person name="Pupilli F."/>
            <person name="Ortiz J.P.A."/>
            <person name="Leblanc O."/>
        </authorList>
    </citation>
    <scope>NUCLEOTIDE SEQUENCE [LARGE SCALE GENOMIC DNA]</scope>
    <source>
        <strain evidence="15">R1</strain>
        <tissue evidence="15">Leaf</tissue>
    </source>
</reference>
<feature type="region of interest" description="Disordered" evidence="13">
    <location>
        <begin position="1"/>
        <end position="85"/>
    </location>
</feature>
<dbReference type="SMART" id="SM00249">
    <property type="entry name" value="PHD"/>
    <property type="match status" value="1"/>
</dbReference>
<dbReference type="InterPro" id="IPR019786">
    <property type="entry name" value="Zinc_finger_PHD-type_CS"/>
</dbReference>
<feature type="compositionally biased region" description="Low complexity" evidence="13">
    <location>
        <begin position="1"/>
        <end position="12"/>
    </location>
</feature>
<proteinExistence type="inferred from homology"/>
<evidence type="ECO:0000256" key="1">
    <source>
        <dbReference type="ARBA" id="ARBA00002232"/>
    </source>
</evidence>
<feature type="compositionally biased region" description="Low complexity" evidence="13">
    <location>
        <begin position="20"/>
        <end position="32"/>
    </location>
</feature>
<keyword evidence="9 12" id="KW-0804">Transcription</keyword>
<dbReference type="AlphaFoldDB" id="A0AAQ3UXG9"/>
<keyword evidence="7 12" id="KW-0156">Chromatin regulator</keyword>
<dbReference type="GO" id="GO:0006355">
    <property type="term" value="P:regulation of DNA-templated transcription"/>
    <property type="evidence" value="ECO:0007669"/>
    <property type="project" value="UniProtKB-UniRule"/>
</dbReference>
<evidence type="ECO:0000256" key="12">
    <source>
        <dbReference type="RuleBase" id="RU369089"/>
    </source>
</evidence>
<keyword evidence="10 12" id="KW-0539">Nucleus</keyword>
<dbReference type="Pfam" id="PF00628">
    <property type="entry name" value="PHD"/>
    <property type="match status" value="1"/>
</dbReference>
<comment type="similarity">
    <text evidence="3 12">Belongs to the Alfin family.</text>
</comment>
<evidence type="ECO:0000256" key="5">
    <source>
        <dbReference type="ARBA" id="ARBA00022771"/>
    </source>
</evidence>
<keyword evidence="6 12" id="KW-0862">Zinc</keyword>
<protein>
    <recommendedName>
        <fullName evidence="12">PHD finger protein ALFIN-LIKE</fullName>
    </recommendedName>
</protein>
<evidence type="ECO:0000256" key="11">
    <source>
        <dbReference type="PROSITE-ProRule" id="PRU00146"/>
    </source>
</evidence>
<dbReference type="Proteomes" id="UP001341281">
    <property type="component" value="Chromosome 10"/>
</dbReference>
<evidence type="ECO:0000256" key="3">
    <source>
        <dbReference type="ARBA" id="ARBA00010445"/>
    </source>
</evidence>
<dbReference type="EMBL" id="CP144754">
    <property type="protein sequence ID" value="WVZ98257.1"/>
    <property type="molecule type" value="Genomic_DNA"/>
</dbReference>
<evidence type="ECO:0000259" key="14">
    <source>
        <dbReference type="PROSITE" id="PS50016"/>
    </source>
</evidence>
<feature type="compositionally biased region" description="Pro residues" evidence="13">
    <location>
        <begin position="65"/>
        <end position="85"/>
    </location>
</feature>
<name>A0AAQ3UXG9_PASNO</name>
<keyword evidence="8 12" id="KW-0805">Transcription regulation</keyword>
<dbReference type="InterPro" id="IPR001965">
    <property type="entry name" value="Znf_PHD"/>
</dbReference>
<evidence type="ECO:0000256" key="13">
    <source>
        <dbReference type="SAM" id="MobiDB-lite"/>
    </source>
</evidence>
<dbReference type="GO" id="GO:0003712">
    <property type="term" value="F:transcription coregulator activity"/>
    <property type="evidence" value="ECO:0007669"/>
    <property type="project" value="TreeGrafter"/>
</dbReference>
<evidence type="ECO:0000256" key="7">
    <source>
        <dbReference type="ARBA" id="ARBA00022853"/>
    </source>
</evidence>
<comment type="subunit">
    <text evidence="12">Interacts with H3K4me3 and to a lesser extent with H3K4me2.</text>
</comment>
<dbReference type="GO" id="GO:0005634">
    <property type="term" value="C:nucleus"/>
    <property type="evidence" value="ECO:0007669"/>
    <property type="project" value="UniProtKB-SubCell"/>
</dbReference>
<feature type="domain" description="PHD-type" evidence="14">
    <location>
        <begin position="243"/>
        <end position="295"/>
    </location>
</feature>
<evidence type="ECO:0000313" key="15">
    <source>
        <dbReference type="EMBL" id="WVZ98257.1"/>
    </source>
</evidence>
<keyword evidence="5 11" id="KW-0863">Zinc-finger</keyword>
<keyword evidence="16" id="KW-1185">Reference proteome</keyword>
<dbReference type="SUPFAM" id="SSF57903">
    <property type="entry name" value="FYVE/PHD zinc finger"/>
    <property type="match status" value="1"/>
</dbReference>
<dbReference type="FunFam" id="3.30.40.10:FF:000306">
    <property type="entry name" value="PHD finger alfin-like protein"/>
    <property type="match status" value="1"/>
</dbReference>
<dbReference type="InterPro" id="IPR045104">
    <property type="entry name" value="Alfin"/>
</dbReference>
<dbReference type="GO" id="GO:0008270">
    <property type="term" value="F:zinc ion binding"/>
    <property type="evidence" value="ECO:0007669"/>
    <property type="project" value="UniProtKB-KW"/>
</dbReference>
<evidence type="ECO:0000256" key="2">
    <source>
        <dbReference type="ARBA" id="ARBA00004123"/>
    </source>
</evidence>
<comment type="domain">
    <text evidence="12">The PHD-type zinc finger mediates the binding to H3K4me3.</text>
</comment>
<dbReference type="GO" id="GO:0006325">
    <property type="term" value="P:chromatin organization"/>
    <property type="evidence" value="ECO:0007669"/>
    <property type="project" value="UniProtKB-UniRule"/>
</dbReference>
<evidence type="ECO:0000256" key="10">
    <source>
        <dbReference type="ARBA" id="ARBA00023242"/>
    </source>
</evidence>
<dbReference type="GO" id="GO:0000976">
    <property type="term" value="F:transcription cis-regulatory region binding"/>
    <property type="evidence" value="ECO:0007669"/>
    <property type="project" value="TreeGrafter"/>
</dbReference>
<dbReference type="PROSITE" id="PS50016">
    <property type="entry name" value="ZF_PHD_2"/>
    <property type="match status" value="1"/>
</dbReference>
<evidence type="ECO:0000256" key="6">
    <source>
        <dbReference type="ARBA" id="ARBA00022833"/>
    </source>
</evidence>
<dbReference type="InterPro" id="IPR013083">
    <property type="entry name" value="Znf_RING/FYVE/PHD"/>
</dbReference>
<dbReference type="InterPro" id="IPR011011">
    <property type="entry name" value="Znf_FYVE_PHD"/>
</dbReference>
<dbReference type="GO" id="GO:0042393">
    <property type="term" value="F:histone binding"/>
    <property type="evidence" value="ECO:0007669"/>
    <property type="project" value="UniProtKB-UniRule"/>
</dbReference>
<keyword evidence="4 12" id="KW-0479">Metal-binding</keyword>
<dbReference type="InterPro" id="IPR021998">
    <property type="entry name" value="Alfin_N"/>
</dbReference>
<evidence type="ECO:0000256" key="9">
    <source>
        <dbReference type="ARBA" id="ARBA00023163"/>
    </source>
</evidence>
<evidence type="ECO:0000256" key="4">
    <source>
        <dbReference type="ARBA" id="ARBA00022723"/>
    </source>
</evidence>
<evidence type="ECO:0000256" key="8">
    <source>
        <dbReference type="ARBA" id="ARBA00023015"/>
    </source>
</evidence>
<dbReference type="PANTHER" id="PTHR12321">
    <property type="entry name" value="CPG BINDING PROTEIN"/>
    <property type="match status" value="1"/>
</dbReference>
<evidence type="ECO:0000313" key="16">
    <source>
        <dbReference type="Proteomes" id="UP001341281"/>
    </source>
</evidence>
<dbReference type="PANTHER" id="PTHR12321:SF113">
    <property type="entry name" value="PHD FINGER PROTEIN ALFIN-LIKE"/>
    <property type="match status" value="1"/>
</dbReference>
<dbReference type="Pfam" id="PF12165">
    <property type="entry name" value="Alfin"/>
    <property type="match status" value="1"/>
</dbReference>
<comment type="subcellular location">
    <subcellularLocation>
        <location evidence="2 12">Nucleus</location>
    </subcellularLocation>
</comment>
<dbReference type="Gene3D" id="3.30.40.10">
    <property type="entry name" value="Zinc/RING finger domain, C3HC4 (zinc finger)"/>
    <property type="match status" value="1"/>
</dbReference>
<organism evidence="15 16">
    <name type="scientific">Paspalum notatum var. saurae</name>
    <dbReference type="NCBI Taxonomy" id="547442"/>
    <lineage>
        <taxon>Eukaryota</taxon>
        <taxon>Viridiplantae</taxon>
        <taxon>Streptophyta</taxon>
        <taxon>Embryophyta</taxon>
        <taxon>Tracheophyta</taxon>
        <taxon>Spermatophyta</taxon>
        <taxon>Magnoliopsida</taxon>
        <taxon>Liliopsida</taxon>
        <taxon>Poales</taxon>
        <taxon>Poaceae</taxon>
        <taxon>PACMAD clade</taxon>
        <taxon>Panicoideae</taxon>
        <taxon>Andropogonodae</taxon>
        <taxon>Paspaleae</taxon>
        <taxon>Paspalinae</taxon>
        <taxon>Paspalum</taxon>
    </lineage>
</organism>
<dbReference type="InterPro" id="IPR019787">
    <property type="entry name" value="Znf_PHD-finger"/>
</dbReference>
<dbReference type="PROSITE" id="PS01359">
    <property type="entry name" value="ZF_PHD_1"/>
    <property type="match status" value="1"/>
</dbReference>